<comment type="caution">
    <text evidence="2">The sequence shown here is derived from an EMBL/GenBank/DDBJ whole genome shotgun (WGS) entry which is preliminary data.</text>
</comment>
<protein>
    <recommendedName>
        <fullName evidence="4">PDZ domain-containing protein</fullName>
    </recommendedName>
</protein>
<dbReference type="STRING" id="34508.A0A4U8V218"/>
<evidence type="ECO:0000256" key="1">
    <source>
        <dbReference type="SAM" id="MobiDB-lite"/>
    </source>
</evidence>
<dbReference type="AlphaFoldDB" id="A0A4U8V218"/>
<organism evidence="2 3">
    <name type="scientific">Steinernema carpocapsae</name>
    <name type="common">Entomopathogenic nematode</name>
    <dbReference type="NCBI Taxonomy" id="34508"/>
    <lineage>
        <taxon>Eukaryota</taxon>
        <taxon>Metazoa</taxon>
        <taxon>Ecdysozoa</taxon>
        <taxon>Nematoda</taxon>
        <taxon>Chromadorea</taxon>
        <taxon>Rhabditida</taxon>
        <taxon>Tylenchina</taxon>
        <taxon>Panagrolaimomorpha</taxon>
        <taxon>Strongyloidoidea</taxon>
        <taxon>Steinernematidae</taxon>
        <taxon>Steinernema</taxon>
    </lineage>
</organism>
<keyword evidence="3" id="KW-1185">Reference proteome</keyword>
<dbReference type="Proteomes" id="UP000298663">
    <property type="component" value="Unassembled WGS sequence"/>
</dbReference>
<dbReference type="SUPFAM" id="SSF50156">
    <property type="entry name" value="PDZ domain-like"/>
    <property type="match status" value="1"/>
</dbReference>
<name>A0A4U8V218_STECR</name>
<dbReference type="OrthoDB" id="66881at2759"/>
<dbReference type="EMBL" id="AZBU02000001">
    <property type="protein sequence ID" value="TMS38318.1"/>
    <property type="molecule type" value="Genomic_DNA"/>
</dbReference>
<gene>
    <name evidence="2" type="ORF">L596_005072</name>
</gene>
<sequence>MDEPSSSAQQSPAAGPEEQRESTPTNGDVGVAAAKNDERGCDSEELQSSIDQIESSKNEIDHVTQTVTIRQSPLSTHRRTISIPSSSANEIPFSIHGGADSCSLILVRTVFHPDLLNQLQNDDMVLSADGTELSGMVYGEAAAFLSQLFAKGSALTIEVIPTGACACGPQIGLFRL</sequence>
<evidence type="ECO:0000313" key="2">
    <source>
        <dbReference type="EMBL" id="TMS38318.1"/>
    </source>
</evidence>
<dbReference type="InterPro" id="IPR036034">
    <property type="entry name" value="PDZ_sf"/>
</dbReference>
<feature type="compositionally biased region" description="Low complexity" evidence="1">
    <location>
        <begin position="1"/>
        <end position="14"/>
    </location>
</feature>
<reference evidence="2 3" key="2">
    <citation type="journal article" date="2019" name="G3 (Bethesda)">
        <title>Hybrid Assembly of the Genome of the Entomopathogenic Nematode Steinernema carpocapsae Identifies the X-Chromosome.</title>
        <authorList>
            <person name="Serra L."/>
            <person name="Macchietto M."/>
            <person name="Macias-Munoz A."/>
            <person name="McGill C.J."/>
            <person name="Rodriguez I.M."/>
            <person name="Rodriguez B."/>
            <person name="Murad R."/>
            <person name="Mortazavi A."/>
        </authorList>
    </citation>
    <scope>NUCLEOTIDE SEQUENCE [LARGE SCALE GENOMIC DNA]</scope>
    <source>
        <strain evidence="2 3">ALL</strain>
    </source>
</reference>
<feature type="region of interest" description="Disordered" evidence="1">
    <location>
        <begin position="1"/>
        <end position="48"/>
    </location>
</feature>
<accession>A0A4U8V218</accession>
<evidence type="ECO:0008006" key="4">
    <source>
        <dbReference type="Google" id="ProtNLM"/>
    </source>
</evidence>
<dbReference type="Gene3D" id="2.30.42.10">
    <property type="match status" value="1"/>
</dbReference>
<evidence type="ECO:0000313" key="3">
    <source>
        <dbReference type="Proteomes" id="UP000298663"/>
    </source>
</evidence>
<proteinExistence type="predicted"/>
<reference evidence="2 3" key="1">
    <citation type="journal article" date="2015" name="Genome Biol.">
        <title>Comparative genomics of Steinernema reveals deeply conserved gene regulatory networks.</title>
        <authorList>
            <person name="Dillman A.R."/>
            <person name="Macchietto M."/>
            <person name="Porter C.F."/>
            <person name="Rogers A."/>
            <person name="Williams B."/>
            <person name="Antoshechkin I."/>
            <person name="Lee M.M."/>
            <person name="Goodwin Z."/>
            <person name="Lu X."/>
            <person name="Lewis E.E."/>
            <person name="Goodrich-Blair H."/>
            <person name="Stock S.P."/>
            <person name="Adams B.J."/>
            <person name="Sternberg P.W."/>
            <person name="Mortazavi A."/>
        </authorList>
    </citation>
    <scope>NUCLEOTIDE SEQUENCE [LARGE SCALE GENOMIC DNA]</scope>
    <source>
        <strain evidence="2 3">ALL</strain>
    </source>
</reference>